<organism evidence="2 3">
    <name type="scientific">Actinacidiphila bryophytorum</name>
    <dbReference type="NCBI Taxonomy" id="1436133"/>
    <lineage>
        <taxon>Bacteria</taxon>
        <taxon>Bacillati</taxon>
        <taxon>Actinomycetota</taxon>
        <taxon>Actinomycetes</taxon>
        <taxon>Kitasatosporales</taxon>
        <taxon>Streptomycetaceae</taxon>
        <taxon>Actinacidiphila</taxon>
    </lineage>
</organism>
<comment type="caution">
    <text evidence="2">The sequence shown here is derived from an EMBL/GenBank/DDBJ whole genome shotgun (WGS) entry which is preliminary data.</text>
</comment>
<dbReference type="Proteomes" id="UP001153328">
    <property type="component" value="Unassembled WGS sequence"/>
</dbReference>
<feature type="region of interest" description="Disordered" evidence="1">
    <location>
        <begin position="33"/>
        <end position="55"/>
    </location>
</feature>
<sequence length="299" mass="32682">MDAAAGCPGGIEGEFHAFHAESGSCPDRCCAGGGPGHRDVRPGVRRDRTEDDRGYVQFDPGRHRVAGGDLVPDRGAALQVPRLRHRLPGGPEPRRVLLPGRLGLQRAVEQLLRHRHLQRERPQQLPHRPGPPDVRPGPGQGDGQPGRLHLGLVLRLLPLDHEPERLRQVRLLVVQDQDIRPRLPGRHQQLLGLGPFLTELRIVRPRAPSHPGSTRRHIRAGHGPHDGVRARPVAVLPYQRMPSLYGAPSASSMRLRGAFRWPRGRGTGGRPAGTRPICRGLAPLGRHGGAGLDEVAVRT</sequence>
<keyword evidence="3" id="KW-1185">Reference proteome</keyword>
<evidence type="ECO:0000313" key="2">
    <source>
        <dbReference type="EMBL" id="CAG7658516.1"/>
    </source>
</evidence>
<dbReference type="AlphaFoldDB" id="A0A9W4H8Z4"/>
<evidence type="ECO:0000313" key="3">
    <source>
        <dbReference type="Proteomes" id="UP001153328"/>
    </source>
</evidence>
<evidence type="ECO:0000256" key="1">
    <source>
        <dbReference type="SAM" id="MobiDB-lite"/>
    </source>
</evidence>
<gene>
    <name evidence="2" type="ORF">SBRY_90290</name>
</gene>
<feature type="region of interest" description="Disordered" evidence="1">
    <location>
        <begin position="206"/>
        <end position="228"/>
    </location>
</feature>
<name>A0A9W4H8Z4_9ACTN</name>
<feature type="region of interest" description="Disordered" evidence="1">
    <location>
        <begin position="118"/>
        <end position="146"/>
    </location>
</feature>
<feature type="compositionally biased region" description="Basic residues" evidence="1">
    <location>
        <begin position="213"/>
        <end position="222"/>
    </location>
</feature>
<proteinExistence type="predicted"/>
<reference evidence="2" key="1">
    <citation type="submission" date="2021-06" db="EMBL/GenBank/DDBJ databases">
        <authorList>
            <person name="Arsene-Ploetze F."/>
        </authorList>
    </citation>
    <scope>NUCLEOTIDE SEQUENCE</scope>
    <source>
        <strain evidence="2">SBRY1</strain>
    </source>
</reference>
<feature type="compositionally biased region" description="Basic and acidic residues" evidence="1">
    <location>
        <begin position="36"/>
        <end position="54"/>
    </location>
</feature>
<dbReference type="EMBL" id="CAJVAX010000023">
    <property type="protein sequence ID" value="CAG7658516.1"/>
    <property type="molecule type" value="Genomic_DNA"/>
</dbReference>
<protein>
    <submittedName>
        <fullName evidence="2">Uncharacterized protein</fullName>
    </submittedName>
</protein>
<accession>A0A9W4H8Z4</accession>